<feature type="transmembrane region" description="Helical" evidence="5">
    <location>
        <begin position="73"/>
        <end position="94"/>
    </location>
</feature>
<evidence type="ECO:0000256" key="5">
    <source>
        <dbReference type="SAM" id="Phobius"/>
    </source>
</evidence>
<dbReference type="Gene3D" id="1.20.1070.10">
    <property type="entry name" value="Rhodopsin 7-helix transmembrane proteins"/>
    <property type="match status" value="1"/>
</dbReference>
<comment type="subcellular location">
    <subcellularLocation>
        <location evidence="1">Membrane</location>
    </subcellularLocation>
</comment>
<evidence type="ECO:0000313" key="7">
    <source>
        <dbReference type="Proteomes" id="UP000694888"/>
    </source>
</evidence>
<evidence type="ECO:0000313" key="8">
    <source>
        <dbReference type="RefSeq" id="XP_035826326.1"/>
    </source>
</evidence>
<feature type="transmembrane region" description="Helical" evidence="5">
    <location>
        <begin position="41"/>
        <end position="64"/>
    </location>
</feature>
<dbReference type="InterPro" id="IPR052954">
    <property type="entry name" value="GPCR-Ligand_Int"/>
</dbReference>
<dbReference type="GeneID" id="118477876"/>
<dbReference type="PROSITE" id="PS50262">
    <property type="entry name" value="G_PROTEIN_RECEP_F1_2"/>
    <property type="match status" value="1"/>
</dbReference>
<organism evidence="7 8">
    <name type="scientific">Aplysia californica</name>
    <name type="common">California sea hare</name>
    <dbReference type="NCBI Taxonomy" id="6500"/>
    <lineage>
        <taxon>Eukaryota</taxon>
        <taxon>Metazoa</taxon>
        <taxon>Spiralia</taxon>
        <taxon>Lophotrochozoa</taxon>
        <taxon>Mollusca</taxon>
        <taxon>Gastropoda</taxon>
        <taxon>Heterobranchia</taxon>
        <taxon>Euthyneura</taxon>
        <taxon>Tectipleura</taxon>
        <taxon>Aplysiida</taxon>
        <taxon>Aplysioidea</taxon>
        <taxon>Aplysiidae</taxon>
        <taxon>Aplysia</taxon>
    </lineage>
</organism>
<keyword evidence="2 5" id="KW-0812">Transmembrane</keyword>
<proteinExistence type="predicted"/>
<dbReference type="Proteomes" id="UP000694888">
    <property type="component" value="Unplaced"/>
</dbReference>
<dbReference type="PANTHER" id="PTHR46641:SF2">
    <property type="entry name" value="FMRFAMIDE RECEPTOR"/>
    <property type="match status" value="1"/>
</dbReference>
<accession>A0ABM1VV84</accession>
<keyword evidence="4 5" id="KW-0472">Membrane</keyword>
<evidence type="ECO:0000256" key="4">
    <source>
        <dbReference type="ARBA" id="ARBA00023136"/>
    </source>
</evidence>
<dbReference type="InterPro" id="IPR017452">
    <property type="entry name" value="GPCR_Rhodpsn_7TM"/>
</dbReference>
<feature type="domain" description="G-protein coupled receptors family 1 profile" evidence="6">
    <location>
        <begin position="56"/>
        <end position="163"/>
    </location>
</feature>
<keyword evidence="7" id="KW-1185">Reference proteome</keyword>
<evidence type="ECO:0000256" key="1">
    <source>
        <dbReference type="ARBA" id="ARBA00004370"/>
    </source>
</evidence>
<reference evidence="8" key="1">
    <citation type="submission" date="2025-08" db="UniProtKB">
        <authorList>
            <consortium name="RefSeq"/>
        </authorList>
    </citation>
    <scope>IDENTIFICATION</scope>
</reference>
<sequence>MTEIFTPGPYECGYHDPTTDYYRPPEVPSEKLDFYCAVRNIYGVLTTLIASAGILGNVVSLVILPRTGGARSAIILLFGLGVYDTVFLFSGIFLRYLPSISAAGHSAVLLANALSPIMFPAIQLSHFGAAYTTIAISIERCIAVTTPFKVFRWLTTKRVKAKK</sequence>
<dbReference type="PANTHER" id="PTHR46641">
    <property type="entry name" value="FMRFAMIDE RECEPTOR-RELATED"/>
    <property type="match status" value="1"/>
</dbReference>
<evidence type="ECO:0000256" key="3">
    <source>
        <dbReference type="ARBA" id="ARBA00022989"/>
    </source>
</evidence>
<dbReference type="SUPFAM" id="SSF81321">
    <property type="entry name" value="Family A G protein-coupled receptor-like"/>
    <property type="match status" value="1"/>
</dbReference>
<protein>
    <submittedName>
        <fullName evidence="8">FMRFamide receptor-like</fullName>
    </submittedName>
</protein>
<name>A0ABM1VV84_APLCA</name>
<dbReference type="RefSeq" id="XP_035826326.1">
    <property type="nucleotide sequence ID" value="XM_035970433.1"/>
</dbReference>
<gene>
    <name evidence="8" type="primary">LOC118477876</name>
</gene>
<evidence type="ECO:0000256" key="2">
    <source>
        <dbReference type="ARBA" id="ARBA00022692"/>
    </source>
</evidence>
<keyword evidence="3 5" id="KW-1133">Transmembrane helix</keyword>
<evidence type="ECO:0000259" key="6">
    <source>
        <dbReference type="PROSITE" id="PS50262"/>
    </source>
</evidence>